<organism evidence="1">
    <name type="scientific">uncultured Caudovirales phage</name>
    <dbReference type="NCBI Taxonomy" id="2100421"/>
    <lineage>
        <taxon>Viruses</taxon>
        <taxon>Duplodnaviria</taxon>
        <taxon>Heunggongvirae</taxon>
        <taxon>Uroviricota</taxon>
        <taxon>Caudoviricetes</taxon>
        <taxon>Peduoviridae</taxon>
        <taxon>Maltschvirus</taxon>
        <taxon>Maltschvirus maltsch</taxon>
    </lineage>
</organism>
<name>A0A6J7WJN7_9CAUD</name>
<proteinExistence type="predicted"/>
<dbReference type="EMBL" id="LR798255">
    <property type="protein sequence ID" value="CAB5218030.1"/>
    <property type="molecule type" value="Genomic_DNA"/>
</dbReference>
<protein>
    <submittedName>
        <fullName evidence="1">Uncharacterized protein</fullName>
    </submittedName>
</protein>
<accession>A0A6J7WJN7</accession>
<gene>
    <name evidence="1" type="ORF">UFOVP203_43</name>
</gene>
<sequence length="38" mass="4568">MSTAEQRELLDKLMKEQDLLRAKLKVISDKIRYLVYKT</sequence>
<reference evidence="1" key="1">
    <citation type="submission" date="2020-05" db="EMBL/GenBank/DDBJ databases">
        <authorList>
            <person name="Chiriac C."/>
            <person name="Salcher M."/>
            <person name="Ghai R."/>
            <person name="Kavagutti S V."/>
        </authorList>
    </citation>
    <scope>NUCLEOTIDE SEQUENCE</scope>
</reference>
<evidence type="ECO:0000313" key="1">
    <source>
        <dbReference type="EMBL" id="CAB5218030.1"/>
    </source>
</evidence>